<dbReference type="CDD" id="cd01129">
    <property type="entry name" value="PulE-GspE-like"/>
    <property type="match status" value="1"/>
</dbReference>
<evidence type="ECO:0000313" key="5">
    <source>
        <dbReference type="EMBL" id="MBB4012754.1"/>
    </source>
</evidence>
<dbReference type="Gene3D" id="3.40.50.300">
    <property type="entry name" value="P-loop containing nucleotide triphosphate hydrolases"/>
    <property type="match status" value="1"/>
</dbReference>
<name>A0A840BK13_9RHOO</name>
<keyword evidence="2" id="KW-0547">Nucleotide-binding</keyword>
<evidence type="ECO:0000256" key="3">
    <source>
        <dbReference type="ARBA" id="ARBA00022840"/>
    </source>
</evidence>
<proteinExistence type="inferred from homology"/>
<dbReference type="Gene3D" id="3.30.300.160">
    <property type="entry name" value="Type II secretion system, protein E, N-terminal domain"/>
    <property type="match status" value="1"/>
</dbReference>
<evidence type="ECO:0000256" key="2">
    <source>
        <dbReference type="ARBA" id="ARBA00022741"/>
    </source>
</evidence>
<dbReference type="InterPro" id="IPR037257">
    <property type="entry name" value="T2SS_E_N_sf"/>
</dbReference>
<dbReference type="PANTHER" id="PTHR30258">
    <property type="entry name" value="TYPE II SECRETION SYSTEM PROTEIN GSPE-RELATED"/>
    <property type="match status" value="1"/>
</dbReference>
<accession>A0A840BK13</accession>
<dbReference type="Pfam" id="PF05157">
    <property type="entry name" value="MshEN"/>
    <property type="match status" value="1"/>
</dbReference>
<dbReference type="AlphaFoldDB" id="A0A840BK13"/>
<protein>
    <submittedName>
        <fullName evidence="5">General secretion pathway protein E/type IV pilus assembly protein PilB</fullName>
    </submittedName>
</protein>
<keyword evidence="6" id="KW-1185">Reference proteome</keyword>
<evidence type="ECO:0000259" key="4">
    <source>
        <dbReference type="PROSITE" id="PS00662"/>
    </source>
</evidence>
<dbReference type="Gene3D" id="3.30.450.90">
    <property type="match status" value="1"/>
</dbReference>
<dbReference type="PANTHER" id="PTHR30258:SF2">
    <property type="entry name" value="COMG OPERON PROTEIN 1"/>
    <property type="match status" value="1"/>
</dbReference>
<dbReference type="EMBL" id="JACIET010000001">
    <property type="protein sequence ID" value="MBB4012754.1"/>
    <property type="molecule type" value="Genomic_DNA"/>
</dbReference>
<sequence length="570" mass="62968">MTDPLSLNRQPLGQLLITQGLIGEDQLRIALMEQARTNQALGKLLIELGFVSESTLRDALSETLGKQAVDLSRAIVDPVALSLVPQELAKRHRLLPLSFDPLGRALTVAISDLDDIVALDKLRSTLPEDISIDTMLAGDSEIVRAIDQHYGYELSIDGILNEIETGEVDFRSLAYSGDEYSQPVVRLVDALLADAVKRESSDIHFEPEANFLRIRYRIDGMLRQIRALHRSYWSAMAVRLKVMANLNIAETRAPQDGRISINISGRPVDFRVSAQPTIHGENIVLRVLDRQKGIVPLNDLGLGEAQLDMLKLMIARPEGIILVTGPTGSGKTTTLYSILRHINDEGINIMTLEDPVEYPMAMIRQTSISEATKLDFANGVRAMMRQDPDVILVGEIRDADTAEMAFRAAMTGHQVYSTLHTNSALGVIPRLLDIGIQPDIMAGHIIGVVGQRLVRKLCPHCKRARPPESFELRLMAIAPERAPASIFEPGGCTRCEFQGFRGRSAIMEVVRMDGDLDELVARRATLREIRNAARAKGFRTLAEDGVRRVLDGTTSLAELARVVDLTDRMS</sequence>
<dbReference type="GO" id="GO:0016887">
    <property type="term" value="F:ATP hydrolysis activity"/>
    <property type="evidence" value="ECO:0007669"/>
    <property type="project" value="TreeGrafter"/>
</dbReference>
<dbReference type="Proteomes" id="UP000561045">
    <property type="component" value="Unassembled WGS sequence"/>
</dbReference>
<dbReference type="InterPro" id="IPR027417">
    <property type="entry name" value="P-loop_NTPase"/>
</dbReference>
<comment type="similarity">
    <text evidence="1">Belongs to the GSP E family.</text>
</comment>
<dbReference type="SMART" id="SM00382">
    <property type="entry name" value="AAA"/>
    <property type="match status" value="1"/>
</dbReference>
<reference evidence="5 6" key="1">
    <citation type="submission" date="2020-08" db="EMBL/GenBank/DDBJ databases">
        <title>Genomic Encyclopedia of Type Strains, Phase IV (KMG-IV): sequencing the most valuable type-strain genomes for metagenomic binning, comparative biology and taxonomic classification.</title>
        <authorList>
            <person name="Goeker M."/>
        </authorList>
    </citation>
    <scope>NUCLEOTIDE SEQUENCE [LARGE SCALE GENOMIC DNA]</scope>
    <source>
        <strain evidence="5 6">DSM 106739</strain>
    </source>
</reference>
<feature type="domain" description="Bacterial type II secretion system protein E" evidence="4">
    <location>
        <begin position="384"/>
        <end position="398"/>
    </location>
</feature>
<gene>
    <name evidence="5" type="ORF">GGR36_002062</name>
</gene>
<dbReference type="GO" id="GO:0005524">
    <property type="term" value="F:ATP binding"/>
    <property type="evidence" value="ECO:0007669"/>
    <property type="project" value="UniProtKB-KW"/>
</dbReference>
<dbReference type="InterPro" id="IPR007831">
    <property type="entry name" value="T2SS_GspE_N"/>
</dbReference>
<evidence type="ECO:0000313" key="6">
    <source>
        <dbReference type="Proteomes" id="UP000561045"/>
    </source>
</evidence>
<comment type="caution">
    <text evidence="5">The sequence shown here is derived from an EMBL/GenBank/DDBJ whole genome shotgun (WGS) entry which is preliminary data.</text>
</comment>
<dbReference type="PROSITE" id="PS00662">
    <property type="entry name" value="T2SP_E"/>
    <property type="match status" value="1"/>
</dbReference>
<dbReference type="SUPFAM" id="SSF52540">
    <property type="entry name" value="P-loop containing nucleoside triphosphate hydrolases"/>
    <property type="match status" value="1"/>
</dbReference>
<organism evidence="5 6">
    <name type="scientific">Niveibacterium umoris</name>
    <dbReference type="NCBI Taxonomy" id="1193620"/>
    <lineage>
        <taxon>Bacteria</taxon>
        <taxon>Pseudomonadati</taxon>
        <taxon>Pseudomonadota</taxon>
        <taxon>Betaproteobacteria</taxon>
        <taxon>Rhodocyclales</taxon>
        <taxon>Rhodocyclaceae</taxon>
        <taxon>Niveibacterium</taxon>
    </lineage>
</organism>
<dbReference type="InterPro" id="IPR001482">
    <property type="entry name" value="T2SS/T4SS_dom"/>
</dbReference>
<dbReference type="Pfam" id="PF00437">
    <property type="entry name" value="T2SSE"/>
    <property type="match status" value="1"/>
</dbReference>
<dbReference type="SUPFAM" id="SSF160246">
    <property type="entry name" value="EspE N-terminal domain-like"/>
    <property type="match status" value="1"/>
</dbReference>
<dbReference type="GO" id="GO:0005886">
    <property type="term" value="C:plasma membrane"/>
    <property type="evidence" value="ECO:0007669"/>
    <property type="project" value="TreeGrafter"/>
</dbReference>
<evidence type="ECO:0000256" key="1">
    <source>
        <dbReference type="ARBA" id="ARBA00006611"/>
    </source>
</evidence>
<keyword evidence="3" id="KW-0067">ATP-binding</keyword>
<dbReference type="InterPro" id="IPR003593">
    <property type="entry name" value="AAA+_ATPase"/>
</dbReference>
<dbReference type="RefSeq" id="WP_183634534.1">
    <property type="nucleotide sequence ID" value="NZ_BAABLE010000011.1"/>
</dbReference>